<feature type="region of interest" description="Disordered" evidence="1">
    <location>
        <begin position="437"/>
        <end position="458"/>
    </location>
</feature>
<reference evidence="2 3" key="1">
    <citation type="submission" date="2023-02" db="EMBL/GenBank/DDBJ databases">
        <title>LHISI_Scaffold_Assembly.</title>
        <authorList>
            <person name="Stuart O.P."/>
            <person name="Cleave R."/>
            <person name="Magrath M.J.L."/>
            <person name="Mikheyev A.S."/>
        </authorList>
    </citation>
    <scope>NUCLEOTIDE SEQUENCE [LARGE SCALE GENOMIC DNA]</scope>
    <source>
        <strain evidence="2">Daus_M_001</strain>
        <tissue evidence="2">Leg muscle</tissue>
    </source>
</reference>
<keyword evidence="3" id="KW-1185">Reference proteome</keyword>
<gene>
    <name evidence="2" type="ORF">PR048_026084</name>
</gene>
<dbReference type="EMBL" id="JARBHB010000011">
    <property type="protein sequence ID" value="KAJ8872478.1"/>
    <property type="molecule type" value="Genomic_DNA"/>
</dbReference>
<name>A0ABQ9GKB6_9NEOP</name>
<dbReference type="Proteomes" id="UP001159363">
    <property type="component" value="Chromosome 10"/>
</dbReference>
<proteinExistence type="predicted"/>
<accession>A0ABQ9GKB6</accession>
<evidence type="ECO:0000313" key="3">
    <source>
        <dbReference type="Proteomes" id="UP001159363"/>
    </source>
</evidence>
<comment type="caution">
    <text evidence="2">The sequence shown here is derived from an EMBL/GenBank/DDBJ whole genome shotgun (WGS) entry which is preliminary data.</text>
</comment>
<evidence type="ECO:0000313" key="2">
    <source>
        <dbReference type="EMBL" id="KAJ8872478.1"/>
    </source>
</evidence>
<feature type="region of interest" description="Disordered" evidence="1">
    <location>
        <begin position="357"/>
        <end position="379"/>
    </location>
</feature>
<dbReference type="Gene3D" id="3.30.420.10">
    <property type="entry name" value="Ribonuclease H-like superfamily/Ribonuclease H"/>
    <property type="match status" value="1"/>
</dbReference>
<feature type="compositionally biased region" description="Polar residues" evidence="1">
    <location>
        <begin position="441"/>
        <end position="451"/>
    </location>
</feature>
<dbReference type="InterPro" id="IPR036397">
    <property type="entry name" value="RNaseH_sf"/>
</dbReference>
<organism evidence="2 3">
    <name type="scientific">Dryococelus australis</name>
    <dbReference type="NCBI Taxonomy" id="614101"/>
    <lineage>
        <taxon>Eukaryota</taxon>
        <taxon>Metazoa</taxon>
        <taxon>Ecdysozoa</taxon>
        <taxon>Arthropoda</taxon>
        <taxon>Hexapoda</taxon>
        <taxon>Insecta</taxon>
        <taxon>Pterygota</taxon>
        <taxon>Neoptera</taxon>
        <taxon>Polyneoptera</taxon>
        <taxon>Phasmatodea</taxon>
        <taxon>Verophasmatodea</taxon>
        <taxon>Anareolatae</taxon>
        <taxon>Phasmatidae</taxon>
        <taxon>Eurycanthinae</taxon>
        <taxon>Dryococelus</taxon>
    </lineage>
</organism>
<protein>
    <submittedName>
        <fullName evidence="2">Uncharacterized protein</fullName>
    </submittedName>
</protein>
<sequence>MLVHEDWLCAAGMRTLPHIHTAVGRRLTCYTNLDFHLKRTHACVANLGFERETGWCEDCVPTPVTYCEFYSRVRACVVLLQPLSQAVRSSDLGDRQQQHAIVELDRDSRKANVFRAVSREVYALIWICCRTGCSPQLQADPDDSIFQQEDGEPPHWHLKVRTFLSKRAYASIDWPSPDLTVCDFFLWGGEREGVVVKDSVYVLLPPLLHPPSSTSTMGGLRNCITAEAAVFPQRAGDVLAVVLGGERDAAMIHIRFSAPPRRRFRRTQPVMNCPCGGKTRRARNPFRSRDYLPPDATLIACRCNPAPSPAATRSHHGESRNGLEGGEIWAAINIEVLRAVWSSVGMQGWGKLEIPEKTRRPAGASSMIPTGENPRATPKGIELGEQPDHYPTVASLSCLVKNFILYQKFIFRSVLCAEFKRTTGAEMKGRGKLEISEKTRQPTASSGTIPTCENPVTRPDIEPGPPWWGASVLITQAPKSNYADDLVSPTFHHFFHLVTGSWRAVNHGCHKYGRTRVSKVVYGGSSRVVSQKAAWDIMPTRFQNRENATCEVNVRLRETEIYEATGDGDWRMYSGIASTRKALDKCAVIPSATRLKALRFFHGTVRAPAQRKSEPPSPPPNNRNLDLLLRHIKWEAPAVASCCGDWRTAHPHPSVVTSRRASSWSCPRQLKLGEWLRPAQSTPQVDFGVSLFRVGLSRASRVSLFVGEDSKQCENENGRETGQSRSTGAKPGNCRRCWRLTALCLVGENLDNRGFLHLFCAQAPKAGITRYLQPYWFLYKLLQALVHEPPVWNLPRKIRRVQLPNLVRNLAVQGGKCLNGSHVSPYTGRYGGPCTCFLQNLLSCNIASRAKYRDVLDERGESSASEFWWSAQESKMAAYSSRLPAGVGIKDGLAHTGGGCGNQRWPPAADDCWA</sequence>
<evidence type="ECO:0000256" key="1">
    <source>
        <dbReference type="SAM" id="MobiDB-lite"/>
    </source>
</evidence>